<dbReference type="GO" id="GO:0010185">
    <property type="term" value="P:regulation of cellular defense response"/>
    <property type="evidence" value="ECO:0007669"/>
    <property type="project" value="UniProtKB-ARBA"/>
</dbReference>
<proteinExistence type="inferred from homology"/>
<accession>A0A3B3YK45</accession>
<dbReference type="InterPro" id="IPR016186">
    <property type="entry name" value="C-type_lectin-like/link_sf"/>
</dbReference>
<name>A0A3B3YK45_9TELE</name>
<evidence type="ECO:0000256" key="7">
    <source>
        <dbReference type="ARBA" id="ARBA00023157"/>
    </source>
</evidence>
<evidence type="ECO:0000256" key="4">
    <source>
        <dbReference type="ARBA" id="ARBA00022723"/>
    </source>
</evidence>
<dbReference type="InterPro" id="IPR051941">
    <property type="entry name" value="BG_Antigen-Binding_Lectin"/>
</dbReference>
<organism evidence="10 11">
    <name type="scientific">Poecilia mexicana</name>
    <dbReference type="NCBI Taxonomy" id="48701"/>
    <lineage>
        <taxon>Eukaryota</taxon>
        <taxon>Metazoa</taxon>
        <taxon>Chordata</taxon>
        <taxon>Craniata</taxon>
        <taxon>Vertebrata</taxon>
        <taxon>Euteleostomi</taxon>
        <taxon>Actinopterygii</taxon>
        <taxon>Neopterygii</taxon>
        <taxon>Teleostei</taxon>
        <taxon>Neoteleostei</taxon>
        <taxon>Acanthomorphata</taxon>
        <taxon>Ovalentaria</taxon>
        <taxon>Atherinomorphae</taxon>
        <taxon>Cyprinodontiformes</taxon>
        <taxon>Poeciliidae</taxon>
        <taxon>Poeciliinae</taxon>
        <taxon>Poecilia</taxon>
    </lineage>
</organism>
<evidence type="ECO:0000256" key="5">
    <source>
        <dbReference type="ARBA" id="ARBA00022734"/>
    </source>
</evidence>
<reference evidence="10" key="2">
    <citation type="submission" date="2025-09" db="UniProtKB">
        <authorList>
            <consortium name="Ensembl"/>
        </authorList>
    </citation>
    <scope>IDENTIFICATION</scope>
</reference>
<keyword evidence="4" id="KW-0479">Metal-binding</keyword>
<dbReference type="PROSITE" id="PS50041">
    <property type="entry name" value="C_TYPE_LECTIN_2"/>
    <property type="match status" value="1"/>
</dbReference>
<dbReference type="InterPro" id="IPR006585">
    <property type="entry name" value="FTP1"/>
</dbReference>
<dbReference type="KEGG" id="pmei:106928714"/>
<comment type="similarity">
    <text evidence="2">Belongs to the fucolectin family.</text>
</comment>
<dbReference type="GO" id="GO:0042806">
    <property type="term" value="F:fucose binding"/>
    <property type="evidence" value="ECO:0007669"/>
    <property type="project" value="UniProtKB-ARBA"/>
</dbReference>
<evidence type="ECO:0000313" key="10">
    <source>
        <dbReference type="Ensembl" id="ENSPMEP00000027553.1"/>
    </source>
</evidence>
<evidence type="ECO:0000256" key="8">
    <source>
        <dbReference type="SAM" id="SignalP"/>
    </source>
</evidence>
<dbReference type="Ensembl" id="ENSPMET00000016884.1">
    <property type="protein sequence ID" value="ENSPMEP00000027553.1"/>
    <property type="gene ID" value="ENSPMEG00000012020.1"/>
</dbReference>
<dbReference type="PANTHER" id="PTHR45713:SF20">
    <property type="entry name" value="FUCOLECTIN TACHYLECTIN-4 PENTRAXIN-1 DOMAIN-CONTAINING PROTEIN"/>
    <property type="match status" value="1"/>
</dbReference>
<dbReference type="SUPFAM" id="SSF56436">
    <property type="entry name" value="C-type lectin-like"/>
    <property type="match status" value="1"/>
</dbReference>
<dbReference type="Pfam" id="PF22633">
    <property type="entry name" value="F5_F8_type_C_2"/>
    <property type="match status" value="1"/>
</dbReference>
<keyword evidence="5" id="KW-0430">Lectin</keyword>
<dbReference type="Gene3D" id="3.10.100.10">
    <property type="entry name" value="Mannose-Binding Protein A, subunit A"/>
    <property type="match status" value="1"/>
</dbReference>
<feature type="chain" id="PRO_5017305200" description="C-type lectin domain-containing protein" evidence="8">
    <location>
        <begin position="18"/>
        <end position="276"/>
    </location>
</feature>
<dbReference type="OrthoDB" id="441660at2759"/>
<dbReference type="PANTHER" id="PTHR45713">
    <property type="entry name" value="FTP DOMAIN-CONTAINING PROTEIN"/>
    <property type="match status" value="1"/>
</dbReference>
<comment type="subunit">
    <text evidence="3">Homotrimer.</text>
</comment>
<comment type="function">
    <text evidence="1">Acts as a defensive agent. Recognizes blood group fucosylated oligosaccharides including A, B, H and Lewis B-type antigens. Does not recognize Lewis A antigen and has low affinity for monovalent haptens.</text>
</comment>
<dbReference type="STRING" id="48701.ENSPMEP00000027553"/>
<protein>
    <recommendedName>
        <fullName evidence="9">C-type lectin domain-containing protein</fullName>
    </recommendedName>
</protein>
<dbReference type="Proteomes" id="UP000261480">
    <property type="component" value="Unplaced"/>
</dbReference>
<dbReference type="InterPro" id="IPR001304">
    <property type="entry name" value="C-type_lectin-like"/>
</dbReference>
<keyword evidence="6" id="KW-0106">Calcium</keyword>
<dbReference type="InterPro" id="IPR008979">
    <property type="entry name" value="Galactose-bd-like_sf"/>
</dbReference>
<dbReference type="SMART" id="SM00607">
    <property type="entry name" value="FTP"/>
    <property type="match status" value="1"/>
</dbReference>
<keyword evidence="7" id="KW-1015">Disulfide bond</keyword>
<sequence>MMWTLLSILLIGRLCETEQTADVCSTQNINLTDKEASQSSVYTNISSIPYTGDRAFNGNRSTCAHTLQQNNAWWRIDLKAVYNISCMSVFNPTDYNTDLSGAQIYIGNSLQNNGTKNTLVFNVTSFQTGQINVFKFPTSVSGRYVTVIKPENKFLVLCEVNITGTELESPFKLIDTNKTWEEALSYCRGNHRGLASILDEQMQTFAELEAEKANSPFVWFGLRYDCSLESWFWVDDCNVGSGVKDCDTSGAMETEEQHRWFNKSGDEKFSFICALK</sequence>
<reference evidence="10" key="1">
    <citation type="submission" date="2025-08" db="UniProtKB">
        <authorList>
            <consortium name="Ensembl"/>
        </authorList>
    </citation>
    <scope>IDENTIFICATION</scope>
</reference>
<evidence type="ECO:0000256" key="2">
    <source>
        <dbReference type="ARBA" id="ARBA00010147"/>
    </source>
</evidence>
<evidence type="ECO:0000259" key="9">
    <source>
        <dbReference type="PROSITE" id="PS50041"/>
    </source>
</evidence>
<evidence type="ECO:0000313" key="11">
    <source>
        <dbReference type="Proteomes" id="UP000261480"/>
    </source>
</evidence>
<feature type="signal peptide" evidence="8">
    <location>
        <begin position="1"/>
        <end position="17"/>
    </location>
</feature>
<dbReference type="RefSeq" id="XP_014860650.1">
    <property type="nucleotide sequence ID" value="XM_015005164.1"/>
</dbReference>
<evidence type="ECO:0000256" key="6">
    <source>
        <dbReference type="ARBA" id="ARBA00022837"/>
    </source>
</evidence>
<dbReference type="GO" id="GO:0001868">
    <property type="term" value="P:regulation of complement activation, lectin pathway"/>
    <property type="evidence" value="ECO:0007669"/>
    <property type="project" value="UniProtKB-ARBA"/>
</dbReference>
<dbReference type="CDD" id="cd00037">
    <property type="entry name" value="CLECT"/>
    <property type="match status" value="1"/>
</dbReference>
<keyword evidence="11" id="KW-1185">Reference proteome</keyword>
<dbReference type="GeneID" id="106928714"/>
<dbReference type="AlphaFoldDB" id="A0A3B3YK45"/>
<keyword evidence="8" id="KW-0732">Signal</keyword>
<feature type="domain" description="C-type lectin" evidence="9">
    <location>
        <begin position="171"/>
        <end position="274"/>
    </location>
</feature>
<dbReference type="Pfam" id="PF00059">
    <property type="entry name" value="Lectin_C"/>
    <property type="match status" value="1"/>
</dbReference>
<dbReference type="SUPFAM" id="SSF49785">
    <property type="entry name" value="Galactose-binding domain-like"/>
    <property type="match status" value="1"/>
</dbReference>
<dbReference type="InterPro" id="IPR016187">
    <property type="entry name" value="CTDL_fold"/>
</dbReference>
<evidence type="ECO:0000256" key="3">
    <source>
        <dbReference type="ARBA" id="ARBA00011233"/>
    </source>
</evidence>
<dbReference type="Gene3D" id="2.60.120.260">
    <property type="entry name" value="Galactose-binding domain-like"/>
    <property type="match status" value="1"/>
</dbReference>
<dbReference type="GO" id="GO:0046872">
    <property type="term" value="F:metal ion binding"/>
    <property type="evidence" value="ECO:0007669"/>
    <property type="project" value="UniProtKB-KW"/>
</dbReference>
<evidence type="ECO:0000256" key="1">
    <source>
        <dbReference type="ARBA" id="ARBA00002219"/>
    </source>
</evidence>